<protein>
    <recommendedName>
        <fullName evidence="3">Rad50/SbcC-type AAA domain-containing protein</fullName>
    </recommendedName>
</protein>
<dbReference type="OrthoDB" id="853948at2"/>
<sequence>MGSLIIKKVIYSGDAYYYASPELNKGINIVVGDNGSGKSTFSYFIEYGLGGKIKPFTKAEDKQKYSLIIEDTNNYVQLDILINDASYSLKRFIGSQDIFVGHNDFVETFPLDRKTAPFIFSDWILGKLDIPVFELHIGASHWFFNFNDLFRLLNYDQNTEPRKIYKEPVAENFIADSIVIRKSIFEILLGMSSADYFKKMDTARAALKAKDLAKGLLEGFLENHDISEHSYVQSDRKVVIENEISGLQTQRDEFLKKSTNSDDKLGELAEIQSNLVELQLKASRDRIKIINLTNEESKIAILHEGLKQEINQIEKIIFTHEKLDLFAMEVCPFCMSEQNIEKGHCICGSKFNDDDYEKFVYNTSEYKDILSHKQKSIKAIDLAVQTYQEEVKELTSVLKRTDVLIEEYTEKLKNIILTAQFAGNTTRIDDLNDRIIKLKDELLQVNSALRNSDQERRLRANFDEKKDAFSKAQQILSKAKIAYDENNAATIELFNETYSTLLAESSYKSITAYIDDAYMPYIDNGEYKANSSEVPKRLMYYFTILSLSLKLESVKHPRFLLIDTPEASGIDTDHLNQNLLLLEKAIALGMDETKKVKDYQVILTTGYGKLPVEFENYVIEKFSEKDNNFILKPKAVQS</sequence>
<proteinExistence type="predicted"/>
<comment type="caution">
    <text evidence="1">The sequence shown here is derived from an EMBL/GenBank/DDBJ whole genome shotgun (WGS) entry which is preliminary data.</text>
</comment>
<dbReference type="SUPFAM" id="SSF52540">
    <property type="entry name" value="P-loop containing nucleoside triphosphate hydrolases"/>
    <property type="match status" value="1"/>
</dbReference>
<reference evidence="1 2" key="1">
    <citation type="submission" date="2018-07" db="EMBL/GenBank/DDBJ databases">
        <title>Dyadobacter roseus sp. nov., isolated from rose rhizosphere soil.</title>
        <authorList>
            <person name="Chen L."/>
        </authorList>
    </citation>
    <scope>NUCLEOTIDE SEQUENCE [LARGE SCALE GENOMIC DNA]</scope>
    <source>
        <strain evidence="1 2">RS19</strain>
    </source>
</reference>
<dbReference type="AlphaFoldDB" id="A0A3D8YFH9"/>
<name>A0A3D8YFH9_9BACT</name>
<evidence type="ECO:0000313" key="2">
    <source>
        <dbReference type="Proteomes" id="UP000256373"/>
    </source>
</evidence>
<keyword evidence="2" id="KW-1185">Reference proteome</keyword>
<dbReference type="InterPro" id="IPR027417">
    <property type="entry name" value="P-loop_NTPase"/>
</dbReference>
<gene>
    <name evidence="1" type="ORF">DSL64_02930</name>
</gene>
<dbReference type="Gene3D" id="3.40.50.300">
    <property type="entry name" value="P-loop containing nucleotide triphosphate hydrolases"/>
    <property type="match status" value="1"/>
</dbReference>
<organism evidence="1 2">
    <name type="scientific">Dyadobacter luteus</name>
    <dbReference type="NCBI Taxonomy" id="2259619"/>
    <lineage>
        <taxon>Bacteria</taxon>
        <taxon>Pseudomonadati</taxon>
        <taxon>Bacteroidota</taxon>
        <taxon>Cytophagia</taxon>
        <taxon>Cytophagales</taxon>
        <taxon>Spirosomataceae</taxon>
        <taxon>Dyadobacter</taxon>
    </lineage>
</organism>
<accession>A0A3D8YFH9</accession>
<evidence type="ECO:0000313" key="1">
    <source>
        <dbReference type="EMBL" id="REA63417.1"/>
    </source>
</evidence>
<dbReference type="EMBL" id="QNUL01000002">
    <property type="protein sequence ID" value="REA63417.1"/>
    <property type="molecule type" value="Genomic_DNA"/>
</dbReference>
<evidence type="ECO:0008006" key="3">
    <source>
        <dbReference type="Google" id="ProtNLM"/>
    </source>
</evidence>
<dbReference type="Proteomes" id="UP000256373">
    <property type="component" value="Unassembled WGS sequence"/>
</dbReference>
<dbReference type="RefSeq" id="WP_115829164.1">
    <property type="nucleotide sequence ID" value="NZ_QNUL01000002.1"/>
</dbReference>